<dbReference type="GO" id="GO:1901135">
    <property type="term" value="P:carbohydrate derivative metabolic process"/>
    <property type="evidence" value="ECO:0007669"/>
    <property type="project" value="InterPro"/>
</dbReference>
<keyword evidence="2" id="KW-1185">Reference proteome</keyword>
<organism evidence="1 2">
    <name type="scientific">Corynebacterium pelargi</name>
    <dbReference type="NCBI Taxonomy" id="1471400"/>
    <lineage>
        <taxon>Bacteria</taxon>
        <taxon>Bacillati</taxon>
        <taxon>Actinomycetota</taxon>
        <taxon>Actinomycetes</taxon>
        <taxon>Mycobacteriales</taxon>
        <taxon>Corynebacteriaceae</taxon>
        <taxon>Corynebacterium</taxon>
    </lineage>
</organism>
<protein>
    <submittedName>
        <fullName evidence="1">Uncharacterized protein</fullName>
    </submittedName>
</protein>
<evidence type="ECO:0000313" key="2">
    <source>
        <dbReference type="Proteomes" id="UP000288929"/>
    </source>
</evidence>
<reference evidence="1 2" key="1">
    <citation type="submission" date="2019-01" db="EMBL/GenBank/DDBJ databases">
        <authorList>
            <person name="Ruckert C."/>
            <person name="Busche T."/>
            <person name="Kalinowski J."/>
        </authorList>
    </citation>
    <scope>NUCLEOTIDE SEQUENCE [LARGE SCALE GENOMIC DNA]</scope>
    <source>
        <strain evidence="1 2">136/3</strain>
    </source>
</reference>
<sequence length="291" mass="30835">MVMAEHIDPAQAYFDIAHEGAQLRAVADAVPWEQVLGDTPRSIIVLAGDEISYRAAQAVLAISQPLATPVVITQSLPTYVGALDVVLLLSEAGAHDGLAQAASVCHARGTSTIAAVGRGPLREDLPSSTYVIDPLPMHEGPSPARAGAALLALLVAQPKRRLYAIAERVDEELLRCAPDRETLNPARDIAQKAGFALHVASDAESVELCALIACMFNQHAKLSGSLDGRALGAFYQAQPPRDPFHDPVIDGPLPPEPTVIRWGVAELAEAEGDRATALFTLMARAFAATMY</sequence>
<dbReference type="SUPFAM" id="SSF53697">
    <property type="entry name" value="SIS domain"/>
    <property type="match status" value="1"/>
</dbReference>
<dbReference type="AlphaFoldDB" id="A0A410WAH3"/>
<dbReference type="KEGG" id="cpeg:CPELA_08395"/>
<dbReference type="InterPro" id="IPR046348">
    <property type="entry name" value="SIS_dom_sf"/>
</dbReference>
<dbReference type="EMBL" id="CP035299">
    <property type="protein sequence ID" value="QAU52934.1"/>
    <property type="molecule type" value="Genomic_DNA"/>
</dbReference>
<proteinExistence type="predicted"/>
<dbReference type="GO" id="GO:0097367">
    <property type="term" value="F:carbohydrate derivative binding"/>
    <property type="evidence" value="ECO:0007669"/>
    <property type="project" value="InterPro"/>
</dbReference>
<dbReference type="Proteomes" id="UP000288929">
    <property type="component" value="Chromosome"/>
</dbReference>
<name>A0A410WAH3_9CORY</name>
<evidence type="ECO:0000313" key="1">
    <source>
        <dbReference type="EMBL" id="QAU52934.1"/>
    </source>
</evidence>
<accession>A0A410WAH3</accession>
<gene>
    <name evidence="1" type="ORF">CPELA_08395</name>
</gene>